<dbReference type="EMBL" id="CAJPDR010000325">
    <property type="protein sequence ID" value="CAF9932305.1"/>
    <property type="molecule type" value="Genomic_DNA"/>
</dbReference>
<accession>A0A8H3IT11</accession>
<name>A0A8H3IT11_9LECA</name>
<dbReference type="Proteomes" id="UP000664203">
    <property type="component" value="Unassembled WGS sequence"/>
</dbReference>
<dbReference type="OrthoDB" id="5353879at2759"/>
<organism evidence="1 2">
    <name type="scientific">Alectoria fallacina</name>
    <dbReference type="NCBI Taxonomy" id="1903189"/>
    <lineage>
        <taxon>Eukaryota</taxon>
        <taxon>Fungi</taxon>
        <taxon>Dikarya</taxon>
        <taxon>Ascomycota</taxon>
        <taxon>Pezizomycotina</taxon>
        <taxon>Lecanoromycetes</taxon>
        <taxon>OSLEUM clade</taxon>
        <taxon>Lecanoromycetidae</taxon>
        <taxon>Lecanorales</taxon>
        <taxon>Lecanorineae</taxon>
        <taxon>Parmeliaceae</taxon>
        <taxon>Alectoria</taxon>
    </lineage>
</organism>
<protein>
    <submittedName>
        <fullName evidence="1">Uncharacterized protein</fullName>
    </submittedName>
</protein>
<evidence type="ECO:0000313" key="2">
    <source>
        <dbReference type="Proteomes" id="UP000664203"/>
    </source>
</evidence>
<gene>
    <name evidence="1" type="ORF">ALECFALPRED_005262</name>
</gene>
<comment type="caution">
    <text evidence="1">The sequence shown here is derived from an EMBL/GenBank/DDBJ whole genome shotgun (WGS) entry which is preliminary data.</text>
</comment>
<evidence type="ECO:0000313" key="1">
    <source>
        <dbReference type="EMBL" id="CAF9932305.1"/>
    </source>
</evidence>
<keyword evidence="2" id="KW-1185">Reference proteome</keyword>
<proteinExistence type="predicted"/>
<reference evidence="1" key="1">
    <citation type="submission" date="2021-03" db="EMBL/GenBank/DDBJ databases">
        <authorList>
            <person name="Tagirdzhanova G."/>
        </authorList>
    </citation>
    <scope>NUCLEOTIDE SEQUENCE</scope>
</reference>
<sequence>MSSIHSIHPDDDVCRKWPGLWSQGDLMDSLICCKMFPERHYMDDHSIAYVLGISYKGCAGMTAKDVAELYEFFLSNPNLHSNPICYWQKILDRRLGEPDDQRLVLLAILRFGRRSRPKIR</sequence>
<dbReference type="AlphaFoldDB" id="A0A8H3IT11"/>